<name>A0A5N7CDZ4_PETAA</name>
<sequence>MKSFWEMEGRVPSLARTFVLFVLMPQAIVFCSKDQRFATYGNCYWINYIIVLRAWVKSIYTVLLYWYTTSVTGI</sequence>
<dbReference type="AlphaFoldDB" id="A0A5N7CDZ4"/>
<organism evidence="2">
    <name type="scientific">Petromyces alliaceus</name>
    <name type="common">Aspergillus alliaceus</name>
    <dbReference type="NCBI Taxonomy" id="209559"/>
    <lineage>
        <taxon>Eukaryota</taxon>
        <taxon>Fungi</taxon>
        <taxon>Dikarya</taxon>
        <taxon>Ascomycota</taxon>
        <taxon>Pezizomycotina</taxon>
        <taxon>Eurotiomycetes</taxon>
        <taxon>Eurotiomycetidae</taxon>
        <taxon>Eurotiales</taxon>
        <taxon>Aspergillaceae</taxon>
        <taxon>Aspergillus</taxon>
        <taxon>Aspergillus subgen. Circumdati</taxon>
    </lineage>
</organism>
<protein>
    <submittedName>
        <fullName evidence="2">Uncharacterized protein</fullName>
    </submittedName>
</protein>
<dbReference type="OrthoDB" id="1854899at2759"/>
<keyword evidence="1" id="KW-0812">Transmembrane</keyword>
<feature type="transmembrane region" description="Helical" evidence="1">
    <location>
        <begin position="44"/>
        <end position="67"/>
    </location>
</feature>
<keyword evidence="1" id="KW-0472">Membrane</keyword>
<keyword evidence="1" id="KW-1133">Transmembrane helix</keyword>
<dbReference type="Proteomes" id="UP000326877">
    <property type="component" value="Unassembled WGS sequence"/>
</dbReference>
<feature type="transmembrane region" description="Helical" evidence="1">
    <location>
        <begin position="14"/>
        <end position="32"/>
    </location>
</feature>
<accession>A0A5N7CDZ4</accession>
<dbReference type="EMBL" id="ML735237">
    <property type="protein sequence ID" value="KAE8392375.1"/>
    <property type="molecule type" value="Genomic_DNA"/>
</dbReference>
<proteinExistence type="predicted"/>
<gene>
    <name evidence="2" type="ORF">BDV23DRAFT_54799</name>
</gene>
<reference evidence="2" key="1">
    <citation type="submission" date="2019-04" db="EMBL/GenBank/DDBJ databases">
        <title>Friends and foes A comparative genomics studyof 23 Aspergillus species from section Flavi.</title>
        <authorList>
            <consortium name="DOE Joint Genome Institute"/>
            <person name="Kjaerbolling I."/>
            <person name="Vesth T."/>
            <person name="Frisvad J.C."/>
            <person name="Nybo J.L."/>
            <person name="Theobald S."/>
            <person name="Kildgaard S."/>
            <person name="Isbrandt T."/>
            <person name="Kuo A."/>
            <person name="Sato A."/>
            <person name="Lyhne E.K."/>
            <person name="Kogle M.E."/>
            <person name="Wiebenga A."/>
            <person name="Kun R.S."/>
            <person name="Lubbers R.J."/>
            <person name="Makela M.R."/>
            <person name="Barry K."/>
            <person name="Chovatia M."/>
            <person name="Clum A."/>
            <person name="Daum C."/>
            <person name="Haridas S."/>
            <person name="He G."/>
            <person name="LaButti K."/>
            <person name="Lipzen A."/>
            <person name="Mondo S."/>
            <person name="Riley R."/>
            <person name="Salamov A."/>
            <person name="Simmons B.A."/>
            <person name="Magnuson J.K."/>
            <person name="Henrissat B."/>
            <person name="Mortensen U.H."/>
            <person name="Larsen T.O."/>
            <person name="Devries R.P."/>
            <person name="Grigoriev I.V."/>
            <person name="Machida M."/>
            <person name="Baker S.E."/>
            <person name="Andersen M.R."/>
        </authorList>
    </citation>
    <scope>NUCLEOTIDE SEQUENCE [LARGE SCALE GENOMIC DNA]</scope>
    <source>
        <strain evidence="2">IBT 14317</strain>
    </source>
</reference>
<evidence type="ECO:0000313" key="2">
    <source>
        <dbReference type="EMBL" id="KAE8392375.1"/>
    </source>
</evidence>
<evidence type="ECO:0000256" key="1">
    <source>
        <dbReference type="SAM" id="Phobius"/>
    </source>
</evidence>